<keyword evidence="2" id="KW-1185">Reference proteome</keyword>
<proteinExistence type="predicted"/>
<dbReference type="PANTHER" id="PTHR35841:SF1">
    <property type="entry name" value="PHOSPHONATES-BINDING PERIPLASMIC PROTEIN"/>
    <property type="match status" value="1"/>
</dbReference>
<gene>
    <name evidence="1" type="ORF">EOE65_06665</name>
</gene>
<dbReference type="Proteomes" id="UP000282818">
    <property type="component" value="Unassembled WGS sequence"/>
</dbReference>
<dbReference type="Pfam" id="PF12974">
    <property type="entry name" value="Phosphonate-bd"/>
    <property type="match status" value="1"/>
</dbReference>
<dbReference type="AlphaFoldDB" id="A0A437QBE3"/>
<accession>A0A437QBE3</accession>
<dbReference type="Gene3D" id="3.40.190.10">
    <property type="entry name" value="Periplasmic binding protein-like II"/>
    <property type="match status" value="2"/>
</dbReference>
<dbReference type="RefSeq" id="WP_127693512.1">
    <property type="nucleotide sequence ID" value="NZ_SACQ01000002.1"/>
</dbReference>
<name>A0A437QBE3_9GAMM</name>
<protein>
    <submittedName>
        <fullName evidence="1">Phosphate/phosphite/phosphonate ABC transporter substrate-binding protein</fullName>
    </submittedName>
</protein>
<comment type="caution">
    <text evidence="1">The sequence shown here is derived from an EMBL/GenBank/DDBJ whole genome shotgun (WGS) entry which is preliminary data.</text>
</comment>
<organism evidence="1 2">
    <name type="scientific">Neptunomonas marina</name>
    <dbReference type="NCBI Taxonomy" id="1815562"/>
    <lineage>
        <taxon>Bacteria</taxon>
        <taxon>Pseudomonadati</taxon>
        <taxon>Pseudomonadota</taxon>
        <taxon>Gammaproteobacteria</taxon>
        <taxon>Oceanospirillales</taxon>
        <taxon>Oceanospirillaceae</taxon>
        <taxon>Neptunomonas</taxon>
    </lineage>
</organism>
<dbReference type="PANTHER" id="PTHR35841">
    <property type="entry name" value="PHOSPHONATES-BINDING PERIPLASMIC PROTEIN"/>
    <property type="match status" value="1"/>
</dbReference>
<reference evidence="1 2" key="1">
    <citation type="submission" date="2019-01" db="EMBL/GenBank/DDBJ databases">
        <authorList>
            <person name="Chen W.-M."/>
        </authorList>
    </citation>
    <scope>NUCLEOTIDE SEQUENCE [LARGE SCALE GENOMIC DNA]</scope>
    <source>
        <strain evidence="1 2">HPM-16</strain>
    </source>
</reference>
<evidence type="ECO:0000313" key="2">
    <source>
        <dbReference type="Proteomes" id="UP000282818"/>
    </source>
</evidence>
<sequence>MRTGFFKATLLLMIVGWLGFSQAYARPIVLAQVSDRPKKDFKQLRPMAAEVAKRLSQYGITEGQVQLYPNVEELTLAMQRGEVDWVTETLYSAAVLVAEANAKPLVQKWKGGDHEYRSFLFTRRDSALNNLSDLVGRSVAFEHPASFSSYYLPRHLFDSQGLVTHYLENIRAHRKPDVVNFLFSRNEKNNVLWVEKGLVDAGVISEADWKDEARVSAQQRQMFKVIHRSEFYPRALELVSPHLDAQVAEGLRSVLLEMSPVADSDVMARYEGTTGFSKISNHLYRQLEEIYQHQKAWGVN</sequence>
<dbReference type="SUPFAM" id="SSF53850">
    <property type="entry name" value="Periplasmic binding protein-like II"/>
    <property type="match status" value="1"/>
</dbReference>
<dbReference type="EMBL" id="SACQ01000002">
    <property type="protein sequence ID" value="RVU31653.1"/>
    <property type="molecule type" value="Genomic_DNA"/>
</dbReference>
<evidence type="ECO:0000313" key="1">
    <source>
        <dbReference type="EMBL" id="RVU31653.1"/>
    </source>
</evidence>